<organism evidence="1 2">
    <name type="scientific">Schizophyllum amplum</name>
    <dbReference type="NCBI Taxonomy" id="97359"/>
    <lineage>
        <taxon>Eukaryota</taxon>
        <taxon>Fungi</taxon>
        <taxon>Dikarya</taxon>
        <taxon>Basidiomycota</taxon>
        <taxon>Agaricomycotina</taxon>
        <taxon>Agaricomycetes</taxon>
        <taxon>Agaricomycetidae</taxon>
        <taxon>Agaricales</taxon>
        <taxon>Schizophyllaceae</taxon>
        <taxon>Schizophyllum</taxon>
    </lineage>
</organism>
<dbReference type="AlphaFoldDB" id="A0A550C3K7"/>
<dbReference type="OrthoDB" id="2748942at2759"/>
<dbReference type="EMBL" id="VDMD01000028">
    <property type="protein sequence ID" value="TRM59364.1"/>
    <property type="molecule type" value="Genomic_DNA"/>
</dbReference>
<reference evidence="1 2" key="1">
    <citation type="journal article" date="2019" name="New Phytol.">
        <title>Comparative genomics reveals unique wood-decay strategies and fruiting body development in the Schizophyllaceae.</title>
        <authorList>
            <person name="Almasi E."/>
            <person name="Sahu N."/>
            <person name="Krizsan K."/>
            <person name="Balint B."/>
            <person name="Kovacs G.M."/>
            <person name="Kiss B."/>
            <person name="Cseklye J."/>
            <person name="Drula E."/>
            <person name="Henrissat B."/>
            <person name="Nagy I."/>
            <person name="Chovatia M."/>
            <person name="Adam C."/>
            <person name="LaButti K."/>
            <person name="Lipzen A."/>
            <person name="Riley R."/>
            <person name="Grigoriev I.V."/>
            <person name="Nagy L.G."/>
        </authorList>
    </citation>
    <scope>NUCLEOTIDE SEQUENCE [LARGE SCALE GENOMIC DNA]</scope>
    <source>
        <strain evidence="1 2">NL-1724</strain>
    </source>
</reference>
<name>A0A550C3K7_9AGAR</name>
<accession>A0A550C3K7</accession>
<sequence>MRRSRSAVWNSSANRLYRFVTVGILQDMLSEAYKRLRLRTVANKNRLPPLSSHYHLFPHLLRSPRSTMCRLRQVTHKYTYCGHRTALPDEEIKCDNRHCRFSTTHPPGDCGPNCRSTCWTYRAFPEQYERQIQSYCPQCQALGRR</sequence>
<dbReference type="Proteomes" id="UP000320762">
    <property type="component" value="Unassembled WGS sequence"/>
</dbReference>
<evidence type="ECO:0000313" key="1">
    <source>
        <dbReference type="EMBL" id="TRM59364.1"/>
    </source>
</evidence>
<proteinExistence type="predicted"/>
<evidence type="ECO:0000313" key="2">
    <source>
        <dbReference type="Proteomes" id="UP000320762"/>
    </source>
</evidence>
<gene>
    <name evidence="1" type="ORF">BD626DRAFT_508104</name>
</gene>
<protein>
    <submittedName>
        <fullName evidence="1">Uncharacterized protein</fullName>
    </submittedName>
</protein>
<keyword evidence="2" id="KW-1185">Reference proteome</keyword>
<comment type="caution">
    <text evidence="1">The sequence shown here is derived from an EMBL/GenBank/DDBJ whole genome shotgun (WGS) entry which is preliminary data.</text>
</comment>